<dbReference type="EMBL" id="RBOV01000326">
    <property type="protein sequence ID" value="RMN08434.1"/>
    <property type="molecule type" value="Genomic_DNA"/>
</dbReference>
<gene>
    <name evidence="2" type="ORF">ALQ65_200169</name>
</gene>
<evidence type="ECO:0000313" key="2">
    <source>
        <dbReference type="EMBL" id="RMN08434.1"/>
    </source>
</evidence>
<dbReference type="Proteomes" id="UP000271468">
    <property type="component" value="Unassembled WGS sequence"/>
</dbReference>
<feature type="region of interest" description="Disordered" evidence="1">
    <location>
        <begin position="56"/>
        <end position="91"/>
    </location>
</feature>
<comment type="caution">
    <text evidence="2">The sequence shown here is derived from an EMBL/GenBank/DDBJ whole genome shotgun (WGS) entry which is preliminary data.</text>
</comment>
<dbReference type="AlphaFoldDB" id="A0A3M3JC78"/>
<sequence length="91" mass="9737">MWLVGPFEHQGRGPCHLATAALTSGARGGEATPHSQGEPFLNEVASSVRCARASVRRDDRARHDEPGARHLTCSSPRMGMELDTAESGDQP</sequence>
<reference evidence="2 3" key="1">
    <citation type="submission" date="2018-08" db="EMBL/GenBank/DDBJ databases">
        <title>Recombination of ecologically and evolutionarily significant loci maintains genetic cohesion in the Pseudomonas syringae species complex.</title>
        <authorList>
            <person name="Dillon M."/>
            <person name="Thakur S."/>
            <person name="Almeida R.N.D."/>
            <person name="Weir B.S."/>
            <person name="Guttman D.S."/>
        </authorList>
    </citation>
    <scope>NUCLEOTIDE SEQUENCE [LARGE SCALE GENOMIC DNA]</scope>
    <source>
        <strain evidence="2 3">ICMP 12341</strain>
    </source>
</reference>
<evidence type="ECO:0000313" key="3">
    <source>
        <dbReference type="Proteomes" id="UP000271468"/>
    </source>
</evidence>
<feature type="compositionally biased region" description="Basic and acidic residues" evidence="1">
    <location>
        <begin position="56"/>
        <end position="68"/>
    </location>
</feature>
<accession>A0A3M3JC78</accession>
<organism evidence="2 3">
    <name type="scientific">Pseudomonas syringae pv. coriandricola</name>
    <dbReference type="NCBI Taxonomy" id="264453"/>
    <lineage>
        <taxon>Bacteria</taxon>
        <taxon>Pseudomonadati</taxon>
        <taxon>Pseudomonadota</taxon>
        <taxon>Gammaproteobacteria</taxon>
        <taxon>Pseudomonadales</taxon>
        <taxon>Pseudomonadaceae</taxon>
        <taxon>Pseudomonas</taxon>
    </lineage>
</organism>
<protein>
    <submittedName>
        <fullName evidence="2">Uncharacterized protein</fullName>
    </submittedName>
</protein>
<proteinExistence type="predicted"/>
<evidence type="ECO:0000256" key="1">
    <source>
        <dbReference type="SAM" id="MobiDB-lite"/>
    </source>
</evidence>
<name>A0A3M3JC78_9PSED</name>